<evidence type="ECO:0000313" key="2">
    <source>
        <dbReference type="Proteomes" id="UP000036780"/>
    </source>
</evidence>
<dbReference type="EMBL" id="LGTO01000005">
    <property type="protein sequence ID" value="KNE21599.1"/>
    <property type="molecule type" value="Genomic_DNA"/>
</dbReference>
<protein>
    <submittedName>
        <fullName evidence="1">Uncharacterized protein</fullName>
    </submittedName>
</protein>
<reference evidence="2" key="1">
    <citation type="submission" date="2015-07" db="EMBL/GenBank/DDBJ databases">
        <title>Fjat-10053 dsm26.</title>
        <authorList>
            <person name="Liu B."/>
            <person name="Wang J."/>
            <person name="Zhu Y."/>
            <person name="Liu G."/>
            <person name="Chen Q."/>
            <person name="Chen Z."/>
            <person name="Lan J."/>
            <person name="Che J."/>
            <person name="Ge C."/>
            <person name="Shi H."/>
            <person name="Pan Z."/>
            <person name="Liu X."/>
        </authorList>
    </citation>
    <scope>NUCLEOTIDE SEQUENCE [LARGE SCALE GENOMIC DNA]</scope>
    <source>
        <strain evidence="2">DSM 26</strain>
    </source>
</reference>
<accession>A0A0L0QSR7</accession>
<proteinExistence type="predicted"/>
<dbReference type="AlphaFoldDB" id="A0A0L0QSR7"/>
<dbReference type="InterPro" id="IPR038200">
    <property type="entry name" value="GW_dom_sf"/>
</dbReference>
<comment type="caution">
    <text evidence="1">The sequence shown here is derived from an EMBL/GenBank/DDBJ whole genome shotgun (WGS) entry which is preliminary data.</text>
</comment>
<dbReference type="Gene3D" id="2.30.30.170">
    <property type="match status" value="1"/>
</dbReference>
<gene>
    <name evidence="1" type="ORF">AFK71_08110</name>
</gene>
<dbReference type="PATRIC" id="fig|1473.5.peg.4669"/>
<name>A0A0L0QSR7_VIRPA</name>
<keyword evidence="2" id="KW-1185">Reference proteome</keyword>
<organism evidence="1 2">
    <name type="scientific">Virgibacillus pantothenticus</name>
    <dbReference type="NCBI Taxonomy" id="1473"/>
    <lineage>
        <taxon>Bacteria</taxon>
        <taxon>Bacillati</taxon>
        <taxon>Bacillota</taxon>
        <taxon>Bacilli</taxon>
        <taxon>Bacillales</taxon>
        <taxon>Bacillaceae</taxon>
        <taxon>Virgibacillus</taxon>
    </lineage>
</organism>
<dbReference type="Proteomes" id="UP000036780">
    <property type="component" value="Unassembled WGS sequence"/>
</dbReference>
<sequence>MKGTGKAYSKAWGGPRDLVYGLSTKKMKEFKVDKTEAVGKNTWYRGVLDGKTVFIHSSYVK</sequence>
<evidence type="ECO:0000313" key="1">
    <source>
        <dbReference type="EMBL" id="KNE21599.1"/>
    </source>
</evidence>